<evidence type="ECO:0000256" key="1">
    <source>
        <dbReference type="SAM" id="MobiDB-lite"/>
    </source>
</evidence>
<dbReference type="Proteomes" id="UP001564626">
    <property type="component" value="Unassembled WGS sequence"/>
</dbReference>
<evidence type="ECO:0000313" key="4">
    <source>
        <dbReference type="Proteomes" id="UP001564626"/>
    </source>
</evidence>
<dbReference type="PROSITE" id="PS51318">
    <property type="entry name" value="TAT"/>
    <property type="match status" value="1"/>
</dbReference>
<keyword evidence="4" id="KW-1185">Reference proteome</keyword>
<reference evidence="3 4" key="1">
    <citation type="submission" date="2024-08" db="EMBL/GenBank/DDBJ databases">
        <title>Genome mining of Saccharopolyspora cebuensis PGLac3 from Nigerian medicinal plant.</title>
        <authorList>
            <person name="Ezeobiora C.E."/>
            <person name="Igbokwe N.H."/>
            <person name="Amin D.H."/>
            <person name="Mendie U.E."/>
        </authorList>
    </citation>
    <scope>NUCLEOTIDE SEQUENCE [LARGE SCALE GENOMIC DNA]</scope>
    <source>
        <strain evidence="3 4">PGLac3</strain>
    </source>
</reference>
<proteinExistence type="predicted"/>
<gene>
    <name evidence="3" type="ORF">AB8O55_25410</name>
</gene>
<dbReference type="InterPro" id="IPR006311">
    <property type="entry name" value="TAT_signal"/>
</dbReference>
<dbReference type="EMBL" id="JBGEHV010000065">
    <property type="protein sequence ID" value="MEY8042758.1"/>
    <property type="molecule type" value="Genomic_DNA"/>
</dbReference>
<feature type="compositionally biased region" description="Pro residues" evidence="1">
    <location>
        <begin position="195"/>
        <end position="208"/>
    </location>
</feature>
<evidence type="ECO:0000256" key="2">
    <source>
        <dbReference type="SAM" id="Phobius"/>
    </source>
</evidence>
<accession>A0ABV4CQP9</accession>
<organism evidence="3 4">
    <name type="scientific">Saccharopolyspora cebuensis</name>
    <dbReference type="NCBI Taxonomy" id="418759"/>
    <lineage>
        <taxon>Bacteria</taxon>
        <taxon>Bacillati</taxon>
        <taxon>Actinomycetota</taxon>
        <taxon>Actinomycetes</taxon>
        <taxon>Pseudonocardiales</taxon>
        <taxon>Pseudonocardiaceae</taxon>
        <taxon>Saccharopolyspora</taxon>
    </lineage>
</organism>
<feature type="region of interest" description="Disordered" evidence="1">
    <location>
        <begin position="158"/>
        <end position="227"/>
    </location>
</feature>
<protein>
    <submittedName>
        <fullName evidence="3">Uncharacterized protein</fullName>
    </submittedName>
</protein>
<feature type="compositionally biased region" description="Pro residues" evidence="1">
    <location>
        <begin position="162"/>
        <end position="186"/>
    </location>
</feature>
<feature type="transmembrane region" description="Helical" evidence="2">
    <location>
        <begin position="300"/>
        <end position="323"/>
    </location>
</feature>
<feature type="region of interest" description="Disordered" evidence="1">
    <location>
        <begin position="270"/>
        <end position="292"/>
    </location>
</feature>
<feature type="compositionally biased region" description="Basic and acidic residues" evidence="1">
    <location>
        <begin position="270"/>
        <end position="284"/>
    </location>
</feature>
<keyword evidence="2" id="KW-1133">Transmembrane helix</keyword>
<dbReference type="RefSeq" id="WP_345360270.1">
    <property type="nucleotide sequence ID" value="NZ_BAABII010000004.1"/>
</dbReference>
<keyword evidence="2" id="KW-0812">Transmembrane</keyword>
<evidence type="ECO:0000313" key="3">
    <source>
        <dbReference type="EMBL" id="MEY8042758.1"/>
    </source>
</evidence>
<name>A0ABV4CQP9_9PSEU</name>
<keyword evidence="2" id="KW-0472">Membrane</keyword>
<sequence>MSRRAHPLIKPTALRRTVAAGLGGAVLAAGGLLGAAPAAAAAEPLVISTAWSIVDAEPGQDVVIDPETMDFKLRRAVELAMPLRLGAAAEASERFLALGTIPLTTAEAGRSFFSGRDVAEAAADRLARIGLPEDRVDAARWHFVNLVSLGNAITVRAEPAEEPPPSGEPAPPPTTQPPDTQPPTTGPPTTQHPTTEPPDTAPAGPPPARTSAPGTGTPPTTAQVPAASGALGGIVPDYTYVPGSLPPWAHAEFGQVPGFDPRVGDLLAESREQQRQQDQREEVRAAGQAQAMPTEMTDRVALPVLVAAVALAVATAALVRTWVLRRT</sequence>
<comment type="caution">
    <text evidence="3">The sequence shown here is derived from an EMBL/GenBank/DDBJ whole genome shotgun (WGS) entry which is preliminary data.</text>
</comment>
<feature type="compositionally biased region" description="Low complexity" evidence="1">
    <location>
        <begin position="209"/>
        <end position="227"/>
    </location>
</feature>